<dbReference type="Proteomes" id="UP000695000">
    <property type="component" value="Unplaced"/>
</dbReference>
<accession>A0ABM1M677</accession>
<evidence type="ECO:0000259" key="1">
    <source>
        <dbReference type="Pfam" id="PF22589"/>
    </source>
</evidence>
<proteinExistence type="predicted"/>
<dbReference type="RefSeq" id="XP_017770077.1">
    <property type="nucleotide sequence ID" value="XM_017914588.1"/>
</dbReference>
<protein>
    <submittedName>
        <fullName evidence="3">Uncharacterized protein LOC108557883</fullName>
    </submittedName>
</protein>
<evidence type="ECO:0000313" key="3">
    <source>
        <dbReference type="RefSeq" id="XP_017770077.1"/>
    </source>
</evidence>
<dbReference type="GeneID" id="108557883"/>
<dbReference type="PANTHER" id="PTHR35826">
    <property type="entry name" value="PROTEIN ATP6V1FNB-LIKE"/>
    <property type="match status" value="1"/>
</dbReference>
<dbReference type="PANTHER" id="PTHR35826:SF1">
    <property type="entry name" value="PROTEIN ATP6V1FNB-LIKE"/>
    <property type="match status" value="1"/>
</dbReference>
<sequence length="186" mass="21733">MNLTTAACKGWKDSVEKEERLRLKWFNKNEAQFIASTLKEGVKLVSKEELDNLVETRKDLYTNAERHPRIKTEDVPNTDNHSVYHIMRPVKPEHSTLLYTSSNVGRVTYLAARMHVLPEDRYYFPETTSFRYGWKMWPCAKTMQGSKFGKSAIIRQSFYRRRAGIEQDPDYYIQPAKLSPTVCNCT</sequence>
<gene>
    <name evidence="3" type="primary">LOC108557883</name>
</gene>
<evidence type="ECO:0000313" key="2">
    <source>
        <dbReference type="Proteomes" id="UP000695000"/>
    </source>
</evidence>
<keyword evidence="2" id="KW-1185">Reference proteome</keyword>
<name>A0ABM1M677_NICVS</name>
<dbReference type="Pfam" id="PF22589">
    <property type="entry name" value="SPMIP1"/>
    <property type="match status" value="1"/>
</dbReference>
<dbReference type="InterPro" id="IPR054323">
    <property type="entry name" value="SPMIP1_C"/>
</dbReference>
<feature type="domain" description="Sperm microtubule inner protein 1 C-terminal" evidence="1">
    <location>
        <begin position="62"/>
        <end position="169"/>
    </location>
</feature>
<organism evidence="2 3">
    <name type="scientific">Nicrophorus vespilloides</name>
    <name type="common">Boreal carrion beetle</name>
    <dbReference type="NCBI Taxonomy" id="110193"/>
    <lineage>
        <taxon>Eukaryota</taxon>
        <taxon>Metazoa</taxon>
        <taxon>Ecdysozoa</taxon>
        <taxon>Arthropoda</taxon>
        <taxon>Hexapoda</taxon>
        <taxon>Insecta</taxon>
        <taxon>Pterygota</taxon>
        <taxon>Neoptera</taxon>
        <taxon>Endopterygota</taxon>
        <taxon>Coleoptera</taxon>
        <taxon>Polyphaga</taxon>
        <taxon>Staphyliniformia</taxon>
        <taxon>Silphidae</taxon>
        <taxon>Nicrophorinae</taxon>
        <taxon>Nicrophorus</taxon>
    </lineage>
</organism>
<reference evidence="3" key="1">
    <citation type="submission" date="2025-08" db="UniProtKB">
        <authorList>
            <consortium name="RefSeq"/>
        </authorList>
    </citation>
    <scope>IDENTIFICATION</scope>
    <source>
        <tissue evidence="3">Whole Larva</tissue>
    </source>
</reference>